<dbReference type="AlphaFoldDB" id="A0A329S128"/>
<feature type="compositionally biased region" description="Basic residues" evidence="1">
    <location>
        <begin position="466"/>
        <end position="487"/>
    </location>
</feature>
<evidence type="ECO:0000313" key="4">
    <source>
        <dbReference type="EMBL" id="KAG2938080.1"/>
    </source>
</evidence>
<feature type="compositionally biased region" description="Polar residues" evidence="1">
    <location>
        <begin position="439"/>
        <end position="465"/>
    </location>
</feature>
<evidence type="ECO:0000256" key="1">
    <source>
        <dbReference type="SAM" id="MobiDB-lite"/>
    </source>
</evidence>
<dbReference type="SUPFAM" id="SSF47473">
    <property type="entry name" value="EF-hand"/>
    <property type="match status" value="1"/>
</dbReference>
<feature type="region of interest" description="Disordered" evidence="1">
    <location>
        <begin position="1"/>
        <end position="49"/>
    </location>
</feature>
<dbReference type="VEuPathDB" id="FungiDB:PC110_g13239"/>
<dbReference type="EMBL" id="RCMG01000636">
    <property type="protein sequence ID" value="KAG2851051.1"/>
    <property type="molecule type" value="Genomic_DNA"/>
</dbReference>
<dbReference type="InterPro" id="IPR011992">
    <property type="entry name" value="EF-hand-dom_pair"/>
</dbReference>
<proteinExistence type="predicted"/>
<protein>
    <recommendedName>
        <fullName evidence="2">EF-hand domain-containing protein</fullName>
    </recommendedName>
</protein>
<feature type="compositionally biased region" description="Polar residues" evidence="1">
    <location>
        <begin position="498"/>
        <end position="522"/>
    </location>
</feature>
<feature type="domain" description="EF-hand" evidence="2">
    <location>
        <begin position="278"/>
        <end position="313"/>
    </location>
</feature>
<reference evidence="7 8" key="1">
    <citation type="submission" date="2018-01" db="EMBL/GenBank/DDBJ databases">
        <title>Draft genome of the strawberry crown rot pathogen Phytophthora cactorum.</title>
        <authorList>
            <person name="Armitage A.D."/>
            <person name="Lysoe E."/>
            <person name="Nellist C.F."/>
            <person name="Harrison R.J."/>
            <person name="Brurberg M.B."/>
        </authorList>
    </citation>
    <scope>NUCLEOTIDE SEQUENCE [LARGE SCALE GENOMIC DNA]</scope>
    <source>
        <strain evidence="7 8">10300</strain>
    </source>
</reference>
<dbReference type="EMBL" id="RCMV01000254">
    <property type="protein sequence ID" value="KAG3220625.1"/>
    <property type="molecule type" value="Genomic_DNA"/>
</dbReference>
<evidence type="ECO:0000313" key="7">
    <source>
        <dbReference type="EMBL" id="RAW30395.1"/>
    </source>
</evidence>
<gene>
    <name evidence="7" type="ORF">PC110_g13239</name>
    <name evidence="3" type="ORF">PC113_g16249</name>
    <name evidence="4" type="ORF">PC117_g11431</name>
    <name evidence="5" type="ORF">PC118_g16054</name>
    <name evidence="6" type="ORF">PC129_g8621</name>
</gene>
<dbReference type="GO" id="GO:0005509">
    <property type="term" value="F:calcium ion binding"/>
    <property type="evidence" value="ECO:0007669"/>
    <property type="project" value="InterPro"/>
</dbReference>
<evidence type="ECO:0000313" key="3">
    <source>
        <dbReference type="EMBL" id="KAG2851051.1"/>
    </source>
</evidence>
<evidence type="ECO:0000313" key="6">
    <source>
        <dbReference type="EMBL" id="KAG3220625.1"/>
    </source>
</evidence>
<feature type="compositionally biased region" description="Polar residues" evidence="1">
    <location>
        <begin position="529"/>
        <end position="538"/>
    </location>
</feature>
<feature type="region of interest" description="Disordered" evidence="1">
    <location>
        <begin position="666"/>
        <end position="702"/>
    </location>
</feature>
<dbReference type="PROSITE" id="PS50222">
    <property type="entry name" value="EF_HAND_2"/>
    <property type="match status" value="1"/>
</dbReference>
<dbReference type="EMBL" id="RCML01000649">
    <property type="protein sequence ID" value="KAG2971842.1"/>
    <property type="molecule type" value="Genomic_DNA"/>
</dbReference>
<dbReference type="OrthoDB" id="123520at2759"/>
<reference evidence="3" key="2">
    <citation type="submission" date="2018-10" db="EMBL/GenBank/DDBJ databases">
        <title>Effector identification in a new, highly contiguous assembly of the strawberry crown rot pathogen Phytophthora cactorum.</title>
        <authorList>
            <person name="Armitage A.D."/>
            <person name="Nellist C.F."/>
            <person name="Bates H."/>
            <person name="Vickerstaff R.J."/>
            <person name="Harrison R.J."/>
        </authorList>
    </citation>
    <scope>NUCLEOTIDE SEQUENCE</scope>
    <source>
        <strain evidence="3">15-7</strain>
        <strain evidence="4">4040</strain>
        <strain evidence="5">P415</strain>
        <strain evidence="6">P421</strain>
    </source>
</reference>
<dbReference type="Gene3D" id="1.10.238.10">
    <property type="entry name" value="EF-hand"/>
    <property type="match status" value="1"/>
</dbReference>
<feature type="region of interest" description="Disordered" evidence="1">
    <location>
        <begin position="759"/>
        <end position="780"/>
    </location>
</feature>
<dbReference type="EMBL" id="RCMK01000295">
    <property type="protein sequence ID" value="KAG2938080.1"/>
    <property type="molecule type" value="Genomic_DNA"/>
</dbReference>
<evidence type="ECO:0000313" key="5">
    <source>
        <dbReference type="EMBL" id="KAG2971842.1"/>
    </source>
</evidence>
<feature type="compositionally biased region" description="Polar residues" evidence="1">
    <location>
        <begin position="673"/>
        <end position="684"/>
    </location>
</feature>
<keyword evidence="8" id="KW-1185">Reference proteome</keyword>
<evidence type="ECO:0000259" key="2">
    <source>
        <dbReference type="PROSITE" id="PS50222"/>
    </source>
</evidence>
<feature type="region of interest" description="Disordered" evidence="1">
    <location>
        <begin position="399"/>
        <end position="541"/>
    </location>
</feature>
<dbReference type="EMBL" id="MJFZ01000373">
    <property type="protein sequence ID" value="RAW30395.1"/>
    <property type="molecule type" value="Genomic_DNA"/>
</dbReference>
<dbReference type="Proteomes" id="UP000735874">
    <property type="component" value="Unassembled WGS sequence"/>
</dbReference>
<organism evidence="7 8">
    <name type="scientific">Phytophthora cactorum</name>
    <dbReference type="NCBI Taxonomy" id="29920"/>
    <lineage>
        <taxon>Eukaryota</taxon>
        <taxon>Sar</taxon>
        <taxon>Stramenopiles</taxon>
        <taxon>Oomycota</taxon>
        <taxon>Peronosporomycetes</taxon>
        <taxon>Peronosporales</taxon>
        <taxon>Peronosporaceae</taxon>
        <taxon>Phytophthora</taxon>
    </lineage>
</organism>
<comment type="caution">
    <text evidence="7">The sequence shown here is derived from an EMBL/GenBank/DDBJ whole genome shotgun (WGS) entry which is preliminary data.</text>
</comment>
<accession>A0A329S128</accession>
<dbReference type="Proteomes" id="UP000736787">
    <property type="component" value="Unassembled WGS sequence"/>
</dbReference>
<dbReference type="Proteomes" id="UP000760860">
    <property type="component" value="Unassembled WGS sequence"/>
</dbReference>
<dbReference type="Proteomes" id="UP000251314">
    <property type="component" value="Unassembled WGS sequence"/>
</dbReference>
<name>A0A329S128_9STRA</name>
<sequence>MDNRASTAPTPKRKKWLPKPTSEASSLLRHPSRNSANPNATAVVDRPHTCPTSTLTPQFHWNLNNSALETLTPSQIEQLYGLFKFYDSSTIGDTLPSISCARLQEILRDARLLSDHPTNSAEKKLQAESVERVFAQAVMGKMRVYLDADGQPALTFQLFCGALMNCAMLLTPLTRPATALQEILSILLESSSIDSNTAPAAKGLLRHVPFGGTTSLWTPEQSQILPIEDAHQDFREQFAFQQVIADCTCDKKLEDLKQEKLREIYHIPDRLVASFHPDTFDLIVSKFRMFDFNDSGTVPRQELFSLLSCFGMRVDLPDPYTVLAKLPNIVSTQRAGNNGDASSGELTLVQLLQVIEVAREAKRHSATSKLAAIKVRVDRAATAIRGSIVPTTLPLEATADDASTNDRSVHSRKASAGTKSVGNGPAASSRDRGRRQAVVTINSRKSILSATDTNASSQSLLGSKHQSSKTHLNHVSSKKRTGARKKSTMTNDKLDNSVADSDNDGSVMQTQRSGTTARTITKCTEDPNLDNNKTSGDNGDQGIQVEYVPRGMTVQVCEPLSASNKRMVRIFLLLGGEHDGAIYCTFSLVFATRKIEESEGVYYSTAQSETTRTTPVLPTQHTLIHALLMLKKCVLAKLEQGYELRPADQLNIVDKILQDRRSRQPHFIGPVTKTPSDGTITAVSASPPPDSRSLISSPTSDCAGRSCLRPQRLPPHFKSGNHRFNLPSNYEDIFATWEIPQHENCAWIHDVNAASPLKPALPTPKSNRSGLLSPLRLPFR</sequence>
<evidence type="ECO:0000313" key="8">
    <source>
        <dbReference type="Proteomes" id="UP000251314"/>
    </source>
</evidence>
<dbReference type="InterPro" id="IPR002048">
    <property type="entry name" value="EF_hand_dom"/>
</dbReference>
<dbReference type="STRING" id="29920.A0A329S128"/>
<dbReference type="Proteomes" id="UP000697107">
    <property type="component" value="Unassembled WGS sequence"/>
</dbReference>